<accession>A0A7W3SQ26</accession>
<evidence type="ECO:0000256" key="13">
    <source>
        <dbReference type="ARBA" id="ARBA00039098"/>
    </source>
</evidence>
<evidence type="ECO:0000259" key="16">
    <source>
        <dbReference type="PROSITE" id="PS50893"/>
    </source>
</evidence>
<dbReference type="PROSITE" id="PS00211">
    <property type="entry name" value="ABC_TRANSPORTER_1"/>
    <property type="match status" value="1"/>
</dbReference>
<evidence type="ECO:0000256" key="9">
    <source>
        <dbReference type="ARBA" id="ARBA00023065"/>
    </source>
</evidence>
<evidence type="ECO:0000256" key="5">
    <source>
        <dbReference type="ARBA" id="ARBA00022596"/>
    </source>
</evidence>
<dbReference type="PROSITE" id="PS50893">
    <property type="entry name" value="ABC_TRANSPORTER_2"/>
    <property type="match status" value="1"/>
</dbReference>
<dbReference type="Proteomes" id="UP000567067">
    <property type="component" value="Unassembled WGS sequence"/>
</dbReference>
<comment type="subunit">
    <text evidence="12">The complex is composed of two ATP-binding proteins (NikD and NikE), two transmembrane proteins (NikB and NikC) and a solute-binding protein (NikA).</text>
</comment>
<evidence type="ECO:0000256" key="11">
    <source>
        <dbReference type="ARBA" id="ARBA00023136"/>
    </source>
</evidence>
<keyword evidence="3" id="KW-0813">Transport</keyword>
<dbReference type="Pfam" id="PF00005">
    <property type="entry name" value="ABC_tran"/>
    <property type="match status" value="1"/>
</dbReference>
<dbReference type="InterPro" id="IPR027417">
    <property type="entry name" value="P-loop_NTPase"/>
</dbReference>
<comment type="catalytic activity">
    <reaction evidence="15">
        <text>Ni(2+)(out) + ATP + H2O = Ni(2+)(in) + ADP + phosphate + H(+)</text>
        <dbReference type="Rhea" id="RHEA:15557"/>
        <dbReference type="ChEBI" id="CHEBI:15377"/>
        <dbReference type="ChEBI" id="CHEBI:15378"/>
        <dbReference type="ChEBI" id="CHEBI:30616"/>
        <dbReference type="ChEBI" id="CHEBI:43474"/>
        <dbReference type="ChEBI" id="CHEBI:49786"/>
        <dbReference type="ChEBI" id="CHEBI:456216"/>
        <dbReference type="EC" id="7.2.2.11"/>
    </reaction>
    <physiologicalReaction direction="left-to-right" evidence="15">
        <dbReference type="Rhea" id="RHEA:15558"/>
    </physiologicalReaction>
</comment>
<dbReference type="SUPFAM" id="SSF52540">
    <property type="entry name" value="P-loop containing nucleoside triphosphate hydrolases"/>
    <property type="match status" value="1"/>
</dbReference>
<sequence>MSSTQKKTLLQVENLSIGFSQYVKGTQKRVIWPINDMHVDIAEGEIVAVVGASGSGKSLLAHALLGILPGNSICLGSIMYRGEELTDKRKVQLRGREISFIPQSVNYLDPLMRVGKQVQIGLNKKTAKAQQERLFAQHGLNNSDGRLFPHELSGGMLRRVLFATSVREGVKLVIADEPTPGIHPEALAEILKQLKQFADDGAGVMLITHDIMSALEIADRVAVIKDGTTVEISEAAAFEGNGERLKTEYTQRLWRALPQHDFDTEVTGKAVVAPCL</sequence>
<dbReference type="PANTHER" id="PTHR43297">
    <property type="entry name" value="OLIGOPEPTIDE TRANSPORT ATP-BINDING PROTEIN APPD"/>
    <property type="match status" value="1"/>
</dbReference>
<keyword evidence="5" id="KW-0533">Nickel</keyword>
<dbReference type="EC" id="7.2.2.11" evidence="13"/>
<dbReference type="Gene3D" id="3.40.50.300">
    <property type="entry name" value="P-loop containing nucleotide triphosphate hydrolases"/>
    <property type="match status" value="1"/>
</dbReference>
<dbReference type="SMART" id="SM00382">
    <property type="entry name" value="AAA"/>
    <property type="match status" value="1"/>
</dbReference>
<evidence type="ECO:0000256" key="4">
    <source>
        <dbReference type="ARBA" id="ARBA00022475"/>
    </source>
</evidence>
<dbReference type="AlphaFoldDB" id="A0A7W3SQ26"/>
<dbReference type="GO" id="GO:0016887">
    <property type="term" value="F:ATP hydrolysis activity"/>
    <property type="evidence" value="ECO:0007669"/>
    <property type="project" value="InterPro"/>
</dbReference>
<evidence type="ECO:0000256" key="14">
    <source>
        <dbReference type="ARBA" id="ARBA00044143"/>
    </source>
</evidence>
<evidence type="ECO:0000256" key="6">
    <source>
        <dbReference type="ARBA" id="ARBA00022741"/>
    </source>
</evidence>
<dbReference type="RefSeq" id="WP_182534214.1">
    <property type="nucleotide sequence ID" value="NZ_JACJIP010000002.1"/>
</dbReference>
<organism evidence="17 18">
    <name type="scientific">Fontibacillus solani</name>
    <dbReference type="NCBI Taxonomy" id="1572857"/>
    <lineage>
        <taxon>Bacteria</taxon>
        <taxon>Bacillati</taxon>
        <taxon>Bacillota</taxon>
        <taxon>Bacilli</taxon>
        <taxon>Bacillales</taxon>
        <taxon>Paenibacillaceae</taxon>
        <taxon>Fontibacillus</taxon>
    </lineage>
</organism>
<evidence type="ECO:0000256" key="2">
    <source>
        <dbReference type="ARBA" id="ARBA00005417"/>
    </source>
</evidence>
<keyword evidence="4" id="KW-1003">Cell membrane</keyword>
<evidence type="ECO:0000256" key="15">
    <source>
        <dbReference type="ARBA" id="ARBA00048610"/>
    </source>
</evidence>
<name>A0A7W3SQ26_9BACL</name>
<evidence type="ECO:0000256" key="12">
    <source>
        <dbReference type="ARBA" id="ARBA00038669"/>
    </source>
</evidence>
<keyword evidence="11" id="KW-0472">Membrane</keyword>
<gene>
    <name evidence="17" type="ORF">FHR92_000587</name>
</gene>
<reference evidence="17 18" key="1">
    <citation type="submission" date="2020-08" db="EMBL/GenBank/DDBJ databases">
        <title>Genomic Encyclopedia of Type Strains, Phase III (KMG-III): the genomes of soil and plant-associated and newly described type strains.</title>
        <authorList>
            <person name="Whitman W."/>
        </authorList>
    </citation>
    <scope>NUCLEOTIDE SEQUENCE [LARGE SCALE GENOMIC DNA]</scope>
    <source>
        <strain evidence="17 18">CECT 8693</strain>
    </source>
</reference>
<dbReference type="GO" id="GO:0005524">
    <property type="term" value="F:ATP binding"/>
    <property type="evidence" value="ECO:0007669"/>
    <property type="project" value="UniProtKB-KW"/>
</dbReference>
<dbReference type="GO" id="GO:0015413">
    <property type="term" value="F:ABC-type nickel transporter activity"/>
    <property type="evidence" value="ECO:0007669"/>
    <property type="project" value="UniProtKB-EC"/>
</dbReference>
<dbReference type="InterPro" id="IPR017871">
    <property type="entry name" value="ABC_transporter-like_CS"/>
</dbReference>
<evidence type="ECO:0000313" key="17">
    <source>
        <dbReference type="EMBL" id="MBA9084133.1"/>
    </source>
</evidence>
<evidence type="ECO:0000256" key="10">
    <source>
        <dbReference type="ARBA" id="ARBA00023112"/>
    </source>
</evidence>
<keyword evidence="18" id="KW-1185">Reference proteome</keyword>
<dbReference type="InterPro" id="IPR050388">
    <property type="entry name" value="ABC_Ni/Peptide_Import"/>
</dbReference>
<keyword evidence="9" id="KW-0406">Ion transport</keyword>
<keyword evidence="10" id="KW-0921">Nickel transport</keyword>
<keyword evidence="7 17" id="KW-0067">ATP-binding</keyword>
<comment type="caution">
    <text evidence="17">The sequence shown here is derived from an EMBL/GenBank/DDBJ whole genome shotgun (WGS) entry which is preliminary data.</text>
</comment>
<dbReference type="PANTHER" id="PTHR43297:SF13">
    <property type="entry name" value="NICKEL ABC TRANSPORTER, ATP-BINDING PROTEIN"/>
    <property type="match status" value="1"/>
</dbReference>
<dbReference type="GO" id="GO:0005886">
    <property type="term" value="C:plasma membrane"/>
    <property type="evidence" value="ECO:0007669"/>
    <property type="project" value="UniProtKB-SubCell"/>
</dbReference>
<protein>
    <recommendedName>
        <fullName evidence="14">Nickel import system ATP-binding protein NikD</fullName>
        <ecNumber evidence="13">7.2.2.11</ecNumber>
    </recommendedName>
</protein>
<comment type="similarity">
    <text evidence="2">Belongs to the ABC transporter superfamily.</text>
</comment>
<proteinExistence type="inferred from homology"/>
<dbReference type="EMBL" id="JACJIP010000002">
    <property type="protein sequence ID" value="MBA9084133.1"/>
    <property type="molecule type" value="Genomic_DNA"/>
</dbReference>
<keyword evidence="6" id="KW-0547">Nucleotide-binding</keyword>
<evidence type="ECO:0000313" key="18">
    <source>
        <dbReference type="Proteomes" id="UP000567067"/>
    </source>
</evidence>
<evidence type="ECO:0000256" key="8">
    <source>
        <dbReference type="ARBA" id="ARBA00022967"/>
    </source>
</evidence>
<evidence type="ECO:0000256" key="7">
    <source>
        <dbReference type="ARBA" id="ARBA00022840"/>
    </source>
</evidence>
<dbReference type="InterPro" id="IPR003593">
    <property type="entry name" value="AAA+_ATPase"/>
</dbReference>
<keyword evidence="8" id="KW-1278">Translocase</keyword>
<evidence type="ECO:0000256" key="1">
    <source>
        <dbReference type="ARBA" id="ARBA00004202"/>
    </source>
</evidence>
<dbReference type="InterPro" id="IPR003439">
    <property type="entry name" value="ABC_transporter-like_ATP-bd"/>
</dbReference>
<feature type="domain" description="ABC transporter" evidence="16">
    <location>
        <begin position="10"/>
        <end position="251"/>
    </location>
</feature>
<evidence type="ECO:0000256" key="3">
    <source>
        <dbReference type="ARBA" id="ARBA00022448"/>
    </source>
</evidence>
<comment type="subcellular location">
    <subcellularLocation>
        <location evidence="1">Cell membrane</location>
        <topology evidence="1">Peripheral membrane protein</topology>
    </subcellularLocation>
</comment>